<keyword evidence="5 11" id="KW-0378">Hydrolase</keyword>
<evidence type="ECO:0000256" key="10">
    <source>
        <dbReference type="PIRSR" id="PIRSR600101-2"/>
    </source>
</evidence>
<dbReference type="GO" id="GO:0036374">
    <property type="term" value="F:glutathione hydrolase activity"/>
    <property type="evidence" value="ECO:0007669"/>
    <property type="project" value="UniProtKB-UniRule"/>
</dbReference>
<comment type="catalytic activity">
    <reaction evidence="8 11">
        <text>an N-terminal (5-L-glutamyl)-[peptide] + an alpha-amino acid = 5-L-glutamyl amino acid + an N-terminal L-alpha-aminoacyl-[peptide]</text>
        <dbReference type="Rhea" id="RHEA:23904"/>
        <dbReference type="Rhea" id="RHEA-COMP:9780"/>
        <dbReference type="Rhea" id="RHEA-COMP:9795"/>
        <dbReference type="ChEBI" id="CHEBI:77644"/>
        <dbReference type="ChEBI" id="CHEBI:78597"/>
        <dbReference type="ChEBI" id="CHEBI:78599"/>
        <dbReference type="ChEBI" id="CHEBI:78608"/>
        <dbReference type="EC" id="2.3.2.2"/>
    </reaction>
</comment>
<feature type="binding site" evidence="10">
    <location>
        <position position="129"/>
    </location>
    <ligand>
        <name>L-glutamate</name>
        <dbReference type="ChEBI" id="CHEBI:29985"/>
    </ligand>
</feature>
<comment type="caution">
    <text evidence="13">The sequence shown here is derived from an EMBL/GenBank/DDBJ whole genome shotgun (WGS) entry which is preliminary data.</text>
</comment>
<keyword evidence="6 11" id="KW-0865">Zymogen</keyword>
<dbReference type="EC" id="2.3.2.2" evidence="11"/>
<dbReference type="PROSITE" id="PS51257">
    <property type="entry name" value="PROKAR_LIPOPROTEIN"/>
    <property type="match status" value="1"/>
</dbReference>
<feature type="binding site" evidence="10">
    <location>
        <begin position="485"/>
        <end position="486"/>
    </location>
    <ligand>
        <name>L-glutamate</name>
        <dbReference type="ChEBI" id="CHEBI:29985"/>
    </ligand>
</feature>
<dbReference type="EMBL" id="SNYW01000012">
    <property type="protein sequence ID" value="TDQ78926.1"/>
    <property type="molecule type" value="Genomic_DNA"/>
</dbReference>
<dbReference type="Gene3D" id="3.60.20.40">
    <property type="match status" value="1"/>
</dbReference>
<dbReference type="GO" id="GO:0103068">
    <property type="term" value="F:leukotriene C4 gamma-glutamyl transferase activity"/>
    <property type="evidence" value="ECO:0007669"/>
    <property type="project" value="UniProtKB-EC"/>
</dbReference>
<evidence type="ECO:0000256" key="8">
    <source>
        <dbReference type="ARBA" id="ARBA00047417"/>
    </source>
</evidence>
<dbReference type="OrthoDB" id="9781342at2"/>
<evidence type="ECO:0000256" key="6">
    <source>
        <dbReference type="ARBA" id="ARBA00023145"/>
    </source>
</evidence>
<dbReference type="Gene3D" id="1.10.246.130">
    <property type="match status" value="1"/>
</dbReference>
<gene>
    <name evidence="13" type="ORF">A8950_3389</name>
</gene>
<dbReference type="Pfam" id="PF01019">
    <property type="entry name" value="G_glu_transpept"/>
    <property type="match status" value="1"/>
</dbReference>
<comment type="pathway">
    <text evidence="11">Sulfur metabolism; glutathione metabolism.</text>
</comment>
<comment type="subunit">
    <text evidence="11">This enzyme consists of two polypeptide chains, which are synthesized in precursor form from a single polypeptide.</text>
</comment>
<dbReference type="SUPFAM" id="SSF56235">
    <property type="entry name" value="N-terminal nucleophile aminohydrolases (Ntn hydrolases)"/>
    <property type="match status" value="1"/>
</dbReference>
<dbReference type="PANTHER" id="PTHR43199">
    <property type="entry name" value="GLUTATHIONE HYDROLASE"/>
    <property type="match status" value="1"/>
</dbReference>
<evidence type="ECO:0000256" key="1">
    <source>
        <dbReference type="ARBA" id="ARBA00001049"/>
    </source>
</evidence>
<sequence>MSRSFPLASPRALRGTLAAFAGLAAAALAACQSPEPVRPAMLAELPALAEQVAAGRVTAGERQMVVAAHPLAAAAGRDILRRGGSAIDAAIAVQMVLTLVEPQSSGIGGGGYLLHYGIEDGRIDSYDGRETAPAAARTDRFLQPDGQPMPFREAMAGGRSVGVPGVLRMLELAHQDHGRLPWRDLFAAAIAHAEQGFPVSPRLSGRIAGDALLATQPTTRGYFFTPDGKPLAPGAMLRNPELARSLREIADGGADAFYRGRIAREIVDAVNAAVPQPGDITLADLAGYRPERRAALCLDYRARHVCSMGPSSSGGLAVLQILGILRQFDLAPLDPGGIDAAHLFAEASRLAFADRDRYVADPAFATIPVARLLSGDYLAMRAAEIDPTDAMDEAEPGQPSDSAQIGALPPTPPLLPELPSTSHMSIVDATGNAVSFTSSIEGPFGSHVMAAGFLLNNQLTDFAFLPASRGRATANRVEPGKRPRSSMSPTLVFDRVDGNLMAVVGSPGGANIIGYVAQALQRLIDWHQDPYTAIAAAHVINRNGATVIEASPGGEALFELLRGRGHQVQTQALESGLNVILLQDGRLYGASDPRREGVALAD</sequence>
<feature type="active site" description="Nucleophile" evidence="9">
    <location>
        <position position="421"/>
    </location>
</feature>
<evidence type="ECO:0000313" key="13">
    <source>
        <dbReference type="EMBL" id="TDQ78926.1"/>
    </source>
</evidence>
<comment type="similarity">
    <text evidence="3 11">Belongs to the gamma-glutamyltransferase family.</text>
</comment>
<dbReference type="GO" id="GO:0006750">
    <property type="term" value="P:glutathione biosynthetic process"/>
    <property type="evidence" value="ECO:0007669"/>
    <property type="project" value="UniProtKB-KW"/>
</dbReference>
<comment type="catalytic activity">
    <reaction evidence="2 11">
        <text>glutathione + H2O = L-cysteinylglycine + L-glutamate</text>
        <dbReference type="Rhea" id="RHEA:28807"/>
        <dbReference type="ChEBI" id="CHEBI:15377"/>
        <dbReference type="ChEBI" id="CHEBI:29985"/>
        <dbReference type="ChEBI" id="CHEBI:57925"/>
        <dbReference type="ChEBI" id="CHEBI:61694"/>
        <dbReference type="EC" id="3.4.19.13"/>
    </reaction>
</comment>
<dbReference type="InterPro" id="IPR043137">
    <property type="entry name" value="GGT_ssub_C"/>
</dbReference>
<keyword evidence="12" id="KW-0732">Signal</keyword>
<name>A0A4R6WFS9_9PROT</name>
<protein>
    <recommendedName>
        <fullName evidence="11">Glutathione hydrolase proenzyme</fullName>
        <ecNumber evidence="11">2.3.2.2</ecNumber>
        <ecNumber evidence="11">3.4.19.13</ecNumber>
    </recommendedName>
    <component>
        <recommendedName>
            <fullName evidence="11">Glutathione hydrolase large chain</fullName>
        </recommendedName>
    </component>
    <component>
        <recommendedName>
            <fullName evidence="11">Glutathione hydrolase small chain</fullName>
        </recommendedName>
    </component>
</protein>
<dbReference type="RefSeq" id="WP_133614826.1">
    <property type="nucleotide sequence ID" value="NZ_SNYW01000012.1"/>
</dbReference>
<dbReference type="EC" id="3.4.19.13" evidence="11"/>
<feature type="binding site" evidence="10">
    <location>
        <position position="461"/>
    </location>
    <ligand>
        <name>L-glutamate</name>
        <dbReference type="ChEBI" id="CHEBI:29985"/>
    </ligand>
</feature>
<comment type="PTM">
    <text evidence="11">Cleaved by autocatalysis into a large and a small subunit.</text>
</comment>
<evidence type="ECO:0000256" key="7">
    <source>
        <dbReference type="ARBA" id="ARBA00023315"/>
    </source>
</evidence>
<evidence type="ECO:0000256" key="5">
    <source>
        <dbReference type="ARBA" id="ARBA00022801"/>
    </source>
</evidence>
<evidence type="ECO:0000256" key="4">
    <source>
        <dbReference type="ARBA" id="ARBA00022679"/>
    </source>
</evidence>
<organism evidence="13 14">
    <name type="scientific">Dongia mobilis</name>
    <dbReference type="NCBI Taxonomy" id="578943"/>
    <lineage>
        <taxon>Bacteria</taxon>
        <taxon>Pseudomonadati</taxon>
        <taxon>Pseudomonadota</taxon>
        <taxon>Alphaproteobacteria</taxon>
        <taxon>Rhodospirillales</taxon>
        <taxon>Dongiaceae</taxon>
        <taxon>Dongia</taxon>
    </lineage>
</organism>
<dbReference type="PRINTS" id="PR01210">
    <property type="entry name" value="GGTRANSPTASE"/>
</dbReference>
<keyword evidence="7 11" id="KW-0012">Acyltransferase</keyword>
<feature type="binding site" evidence="10">
    <location>
        <position position="509"/>
    </location>
    <ligand>
        <name>L-glutamate</name>
        <dbReference type="ChEBI" id="CHEBI:29985"/>
    </ligand>
</feature>
<keyword evidence="4 11" id="KW-0808">Transferase</keyword>
<feature type="signal peptide" evidence="12">
    <location>
        <begin position="1"/>
        <end position="29"/>
    </location>
</feature>
<keyword evidence="11" id="KW-0317">Glutathione biosynthesis</keyword>
<dbReference type="PANTHER" id="PTHR43199:SF1">
    <property type="entry name" value="GLUTATHIONE HYDROLASE PROENZYME"/>
    <property type="match status" value="1"/>
</dbReference>
<feature type="chain" id="PRO_5020473081" description="Glutathione hydrolase proenzyme" evidence="12">
    <location>
        <begin position="30"/>
        <end position="602"/>
    </location>
</feature>
<dbReference type="InterPro" id="IPR029055">
    <property type="entry name" value="Ntn_hydrolases_N"/>
</dbReference>
<dbReference type="UniPathway" id="UPA00204"/>
<proteinExistence type="inferred from homology"/>
<evidence type="ECO:0000256" key="2">
    <source>
        <dbReference type="ARBA" id="ARBA00001089"/>
    </source>
</evidence>
<accession>A0A4R6WFS9</accession>
<reference evidence="13 14" key="1">
    <citation type="submission" date="2019-03" db="EMBL/GenBank/DDBJ databases">
        <title>Genomic Encyclopedia of Type Strains, Phase III (KMG-III): the genomes of soil and plant-associated and newly described type strains.</title>
        <authorList>
            <person name="Whitman W."/>
        </authorList>
    </citation>
    <scope>NUCLEOTIDE SEQUENCE [LARGE SCALE GENOMIC DNA]</scope>
    <source>
        <strain evidence="13 14">CGMCC 1.7660</strain>
    </source>
</reference>
<evidence type="ECO:0000256" key="9">
    <source>
        <dbReference type="PIRSR" id="PIRSR600101-1"/>
    </source>
</evidence>
<dbReference type="NCBIfam" id="TIGR00066">
    <property type="entry name" value="g_glut_trans"/>
    <property type="match status" value="1"/>
</dbReference>
<dbReference type="AlphaFoldDB" id="A0A4R6WFS9"/>
<evidence type="ECO:0000256" key="3">
    <source>
        <dbReference type="ARBA" id="ARBA00009381"/>
    </source>
</evidence>
<comment type="catalytic activity">
    <reaction evidence="1 11">
        <text>an S-substituted glutathione + H2O = an S-substituted L-cysteinylglycine + L-glutamate</text>
        <dbReference type="Rhea" id="RHEA:59468"/>
        <dbReference type="ChEBI" id="CHEBI:15377"/>
        <dbReference type="ChEBI" id="CHEBI:29985"/>
        <dbReference type="ChEBI" id="CHEBI:90779"/>
        <dbReference type="ChEBI" id="CHEBI:143103"/>
        <dbReference type="EC" id="3.4.19.13"/>
    </reaction>
</comment>
<dbReference type="InterPro" id="IPR051792">
    <property type="entry name" value="GGT_bact"/>
</dbReference>
<keyword evidence="14" id="KW-1185">Reference proteome</keyword>
<evidence type="ECO:0000256" key="12">
    <source>
        <dbReference type="SAM" id="SignalP"/>
    </source>
</evidence>
<dbReference type="Proteomes" id="UP000295783">
    <property type="component" value="Unassembled WGS sequence"/>
</dbReference>
<evidence type="ECO:0000256" key="11">
    <source>
        <dbReference type="RuleBase" id="RU368036"/>
    </source>
</evidence>
<dbReference type="InterPro" id="IPR000101">
    <property type="entry name" value="GGT_peptidase"/>
</dbReference>
<evidence type="ECO:0000313" key="14">
    <source>
        <dbReference type="Proteomes" id="UP000295783"/>
    </source>
</evidence>
<dbReference type="InterPro" id="IPR043138">
    <property type="entry name" value="GGT_lsub"/>
</dbReference>
<dbReference type="GO" id="GO:0006751">
    <property type="term" value="P:glutathione catabolic process"/>
    <property type="evidence" value="ECO:0007669"/>
    <property type="project" value="UniProtKB-UniRule"/>
</dbReference>